<dbReference type="AlphaFoldDB" id="A0A645GKE9"/>
<reference evidence="1" key="1">
    <citation type="submission" date="2019-08" db="EMBL/GenBank/DDBJ databases">
        <authorList>
            <person name="Kucharzyk K."/>
            <person name="Murdoch R.W."/>
            <person name="Higgins S."/>
            <person name="Loffler F."/>
        </authorList>
    </citation>
    <scope>NUCLEOTIDE SEQUENCE</scope>
</reference>
<dbReference type="EMBL" id="VSSQ01077225">
    <property type="protein sequence ID" value="MPN27367.1"/>
    <property type="molecule type" value="Genomic_DNA"/>
</dbReference>
<accession>A0A645GKE9</accession>
<comment type="caution">
    <text evidence="1">The sequence shown here is derived from an EMBL/GenBank/DDBJ whole genome shotgun (WGS) entry which is preliminary data.</text>
</comment>
<proteinExistence type="predicted"/>
<name>A0A645GKE9_9ZZZZ</name>
<protein>
    <submittedName>
        <fullName evidence="1">Uncharacterized protein</fullName>
    </submittedName>
</protein>
<organism evidence="1">
    <name type="scientific">bioreactor metagenome</name>
    <dbReference type="NCBI Taxonomy" id="1076179"/>
    <lineage>
        <taxon>unclassified sequences</taxon>
        <taxon>metagenomes</taxon>
        <taxon>ecological metagenomes</taxon>
    </lineage>
</organism>
<sequence>MIYDFTFGIFNIFSQMTTYDTVTQGFNNCLVILTFSYSLHFNTFDSVVADLNLTNFTARKNSIYCSFIKDCSFFGHYFAISSYNIFCQWFAKEMMHHVFFKHFVNSFLADIDLHAFSSFAVKIISCIKGNFHNFSSINFI</sequence>
<gene>
    <name evidence="1" type="ORF">SDC9_174798</name>
</gene>
<evidence type="ECO:0000313" key="1">
    <source>
        <dbReference type="EMBL" id="MPN27367.1"/>
    </source>
</evidence>